<comment type="caution">
    <text evidence="3">The sequence shown here is derived from an EMBL/GenBank/DDBJ whole genome shotgun (WGS) entry which is preliminary data.</text>
</comment>
<feature type="signal peptide" evidence="2">
    <location>
        <begin position="1"/>
        <end position="37"/>
    </location>
</feature>
<accession>A0A8K0SVY0</accession>
<evidence type="ECO:0000256" key="2">
    <source>
        <dbReference type="SAM" id="SignalP"/>
    </source>
</evidence>
<dbReference type="AlphaFoldDB" id="A0A8K0SVY0"/>
<protein>
    <submittedName>
        <fullName evidence="3">Uncharacterized protein</fullName>
    </submittedName>
</protein>
<organism evidence="3 4">
    <name type="scientific">Stachybotrys elegans</name>
    <dbReference type="NCBI Taxonomy" id="80388"/>
    <lineage>
        <taxon>Eukaryota</taxon>
        <taxon>Fungi</taxon>
        <taxon>Dikarya</taxon>
        <taxon>Ascomycota</taxon>
        <taxon>Pezizomycotina</taxon>
        <taxon>Sordariomycetes</taxon>
        <taxon>Hypocreomycetidae</taxon>
        <taxon>Hypocreales</taxon>
        <taxon>Stachybotryaceae</taxon>
        <taxon>Stachybotrys</taxon>
    </lineage>
</organism>
<feature type="compositionally biased region" description="Pro residues" evidence="1">
    <location>
        <begin position="37"/>
        <end position="51"/>
    </location>
</feature>
<dbReference type="Proteomes" id="UP000813444">
    <property type="component" value="Unassembled WGS sequence"/>
</dbReference>
<name>A0A8K0SVY0_9HYPO</name>
<gene>
    <name evidence="3" type="ORF">B0I35DRAFT_236825</name>
</gene>
<keyword evidence="4" id="KW-1185">Reference proteome</keyword>
<evidence type="ECO:0000256" key="1">
    <source>
        <dbReference type="SAM" id="MobiDB-lite"/>
    </source>
</evidence>
<sequence length="103" mass="11302">MYCAQEFILSQIGFRRANIYRFLCGLLLLSLLPSLPPSPPPPPPPLPPADYPRPHRIDSQRLALESPRGHVPANSAASWQPASCNLSRAPLQCAQRPSARPPT</sequence>
<feature type="chain" id="PRO_5035445708" evidence="2">
    <location>
        <begin position="38"/>
        <end position="103"/>
    </location>
</feature>
<reference evidence="3" key="1">
    <citation type="journal article" date="2021" name="Nat. Commun.">
        <title>Genetic determinants of endophytism in the Arabidopsis root mycobiome.</title>
        <authorList>
            <person name="Mesny F."/>
            <person name="Miyauchi S."/>
            <person name="Thiergart T."/>
            <person name="Pickel B."/>
            <person name="Atanasova L."/>
            <person name="Karlsson M."/>
            <person name="Huettel B."/>
            <person name="Barry K.W."/>
            <person name="Haridas S."/>
            <person name="Chen C."/>
            <person name="Bauer D."/>
            <person name="Andreopoulos W."/>
            <person name="Pangilinan J."/>
            <person name="LaButti K."/>
            <person name="Riley R."/>
            <person name="Lipzen A."/>
            <person name="Clum A."/>
            <person name="Drula E."/>
            <person name="Henrissat B."/>
            <person name="Kohler A."/>
            <person name="Grigoriev I.V."/>
            <person name="Martin F.M."/>
            <person name="Hacquard S."/>
        </authorList>
    </citation>
    <scope>NUCLEOTIDE SEQUENCE</scope>
    <source>
        <strain evidence="3">MPI-CAGE-CH-0235</strain>
    </source>
</reference>
<evidence type="ECO:0000313" key="3">
    <source>
        <dbReference type="EMBL" id="KAH7318185.1"/>
    </source>
</evidence>
<keyword evidence="2" id="KW-0732">Signal</keyword>
<evidence type="ECO:0000313" key="4">
    <source>
        <dbReference type="Proteomes" id="UP000813444"/>
    </source>
</evidence>
<proteinExistence type="predicted"/>
<dbReference type="EMBL" id="JAGPNK010000007">
    <property type="protein sequence ID" value="KAH7318185.1"/>
    <property type="molecule type" value="Genomic_DNA"/>
</dbReference>
<feature type="region of interest" description="Disordered" evidence="1">
    <location>
        <begin position="37"/>
        <end position="56"/>
    </location>
</feature>